<reference evidence="2" key="1">
    <citation type="submission" date="2022-04" db="EMBL/GenBank/DDBJ databases">
        <title>Carnegiea gigantea Genome sequencing and assembly v2.</title>
        <authorList>
            <person name="Copetti D."/>
            <person name="Sanderson M.J."/>
            <person name="Burquez A."/>
            <person name="Wojciechowski M.F."/>
        </authorList>
    </citation>
    <scope>NUCLEOTIDE SEQUENCE</scope>
    <source>
        <strain evidence="2">SGP5-SGP5p</strain>
        <tissue evidence="2">Aerial part</tissue>
    </source>
</reference>
<protein>
    <submittedName>
        <fullName evidence="2">Uncharacterized protein</fullName>
    </submittedName>
</protein>
<comment type="caution">
    <text evidence="2">The sequence shown here is derived from an EMBL/GenBank/DDBJ whole genome shotgun (WGS) entry which is preliminary data.</text>
</comment>
<evidence type="ECO:0000256" key="1">
    <source>
        <dbReference type="SAM" id="MobiDB-lite"/>
    </source>
</evidence>
<evidence type="ECO:0000313" key="3">
    <source>
        <dbReference type="Proteomes" id="UP001153076"/>
    </source>
</evidence>
<keyword evidence="3" id="KW-1185">Reference proteome</keyword>
<feature type="compositionally biased region" description="Basic and acidic residues" evidence="1">
    <location>
        <begin position="154"/>
        <end position="169"/>
    </location>
</feature>
<proteinExistence type="predicted"/>
<organism evidence="2 3">
    <name type="scientific">Carnegiea gigantea</name>
    <dbReference type="NCBI Taxonomy" id="171969"/>
    <lineage>
        <taxon>Eukaryota</taxon>
        <taxon>Viridiplantae</taxon>
        <taxon>Streptophyta</taxon>
        <taxon>Embryophyta</taxon>
        <taxon>Tracheophyta</taxon>
        <taxon>Spermatophyta</taxon>
        <taxon>Magnoliopsida</taxon>
        <taxon>eudicotyledons</taxon>
        <taxon>Gunneridae</taxon>
        <taxon>Pentapetalae</taxon>
        <taxon>Caryophyllales</taxon>
        <taxon>Cactineae</taxon>
        <taxon>Cactaceae</taxon>
        <taxon>Cactoideae</taxon>
        <taxon>Echinocereeae</taxon>
        <taxon>Carnegiea</taxon>
    </lineage>
</organism>
<dbReference type="EMBL" id="JAKOGI010000135">
    <property type="protein sequence ID" value="KAJ8442719.1"/>
    <property type="molecule type" value="Genomic_DNA"/>
</dbReference>
<sequence length="198" mass="22328">MPPINPQLRLKRVPTKIATRPYGDSSKLQKRTTEGSLVPALRHRPLSRGIRQIPHNRSRSWHRITTAPGLVSNPIVKAKGAYKGMNDQGLAAASSRATTRTQHSDIQYPDHKTEADLECIRQTVASQVHTVDEQTIDKDQHGADIQMMNKAQEGHVKPENGKREMSEKPKIKRKKVKEFINQISPKGLQQLVQNLNDK</sequence>
<gene>
    <name evidence="2" type="ORF">Cgig2_011639</name>
</gene>
<evidence type="ECO:0000313" key="2">
    <source>
        <dbReference type="EMBL" id="KAJ8442719.1"/>
    </source>
</evidence>
<name>A0A9Q1KH11_9CARY</name>
<dbReference type="AlphaFoldDB" id="A0A9Q1KH11"/>
<feature type="region of interest" description="Disordered" evidence="1">
    <location>
        <begin position="154"/>
        <end position="173"/>
    </location>
</feature>
<accession>A0A9Q1KH11</accession>
<dbReference type="Proteomes" id="UP001153076">
    <property type="component" value="Unassembled WGS sequence"/>
</dbReference>